<evidence type="ECO:0000256" key="1">
    <source>
        <dbReference type="ARBA" id="ARBA00009437"/>
    </source>
</evidence>
<dbReference type="HOGENOM" id="CLU_039613_16_4_6"/>
<dbReference type="InterPro" id="IPR058163">
    <property type="entry name" value="LysR-type_TF_proteobact-type"/>
</dbReference>
<keyword evidence="3" id="KW-0238">DNA-binding</keyword>
<evidence type="ECO:0000256" key="2">
    <source>
        <dbReference type="ARBA" id="ARBA00023015"/>
    </source>
</evidence>
<dbReference type="Gene3D" id="3.40.190.290">
    <property type="match status" value="1"/>
</dbReference>
<comment type="caution">
    <text evidence="6">The sequence shown here is derived from an EMBL/GenBank/DDBJ whole genome shotgun (WGS) entry which is preliminary data.</text>
</comment>
<dbReference type="InterPro" id="IPR005119">
    <property type="entry name" value="LysR_subst-bd"/>
</dbReference>
<evidence type="ECO:0000313" key="7">
    <source>
        <dbReference type="Proteomes" id="UP000028511"/>
    </source>
</evidence>
<organism evidence="6 7">
    <name type="scientific">Xenorhabdus bovienii str. puntauvense</name>
    <dbReference type="NCBI Taxonomy" id="1398201"/>
    <lineage>
        <taxon>Bacteria</taxon>
        <taxon>Pseudomonadati</taxon>
        <taxon>Pseudomonadota</taxon>
        <taxon>Gammaproteobacteria</taxon>
        <taxon>Enterobacterales</taxon>
        <taxon>Morganellaceae</taxon>
        <taxon>Xenorhabdus</taxon>
    </lineage>
</organism>
<dbReference type="PANTHER" id="PTHR30537:SF21">
    <property type="entry name" value="HTH-TYPE TRANSCRIPTIONAL REGULATOR SINR-RELATED"/>
    <property type="match status" value="1"/>
</dbReference>
<dbReference type="CDD" id="cd08422">
    <property type="entry name" value="PBP2_CrgA_like"/>
    <property type="match status" value="1"/>
</dbReference>
<dbReference type="SUPFAM" id="SSF46785">
    <property type="entry name" value="Winged helix' DNA-binding domain"/>
    <property type="match status" value="1"/>
</dbReference>
<dbReference type="GO" id="GO:0003700">
    <property type="term" value="F:DNA-binding transcription factor activity"/>
    <property type="evidence" value="ECO:0007669"/>
    <property type="project" value="InterPro"/>
</dbReference>
<dbReference type="FunFam" id="3.40.190.290:FF:000001">
    <property type="entry name" value="Transcriptional regulator, LysR family"/>
    <property type="match status" value="1"/>
</dbReference>
<sequence>MVLRNLEDLSVFIRIIDTGSFTATARVLGLSPTTVSKQIARLEKNLGIVLFVRSTRSLRITPEGKAIAEKVRAALTLVEEAAEIAKDGSESLTGLIRLTAPVPLGRTYVAAAIAEFRKKYPSVGFILHLTDKIVDLYKVEMDLAIRVANLTDSGLIARRLTDNKRILVASPDYLRLHGELQYPEELANHHCLLFSASGSKNTIWSLHDRENTKSISLSSDLIANNGDVLRTWCTAGLGIALRETWDVVDLIRAKKLIQILPEWQEETSPINLVRAGKRPVPQRIKSFIEFLTEEWRIPPWDK</sequence>
<dbReference type="GO" id="GO:0043565">
    <property type="term" value="F:sequence-specific DNA binding"/>
    <property type="evidence" value="ECO:0007669"/>
    <property type="project" value="TreeGrafter"/>
</dbReference>
<dbReference type="Gene3D" id="1.10.10.10">
    <property type="entry name" value="Winged helix-like DNA-binding domain superfamily/Winged helix DNA-binding domain"/>
    <property type="match status" value="1"/>
</dbReference>
<dbReference type="InterPro" id="IPR000847">
    <property type="entry name" value="LysR_HTH_N"/>
</dbReference>
<dbReference type="Pfam" id="PF00126">
    <property type="entry name" value="HTH_1"/>
    <property type="match status" value="1"/>
</dbReference>
<evidence type="ECO:0000259" key="5">
    <source>
        <dbReference type="PROSITE" id="PS50931"/>
    </source>
</evidence>
<feature type="domain" description="HTH lysR-type" evidence="5">
    <location>
        <begin position="4"/>
        <end position="61"/>
    </location>
</feature>
<keyword evidence="4" id="KW-0804">Transcription</keyword>
<name>A0A077N7S9_XENBV</name>
<proteinExistence type="inferred from homology"/>
<dbReference type="InterPro" id="IPR036390">
    <property type="entry name" value="WH_DNA-bd_sf"/>
</dbReference>
<dbReference type="GO" id="GO:0006351">
    <property type="term" value="P:DNA-templated transcription"/>
    <property type="evidence" value="ECO:0007669"/>
    <property type="project" value="TreeGrafter"/>
</dbReference>
<dbReference type="PROSITE" id="PS50931">
    <property type="entry name" value="HTH_LYSR"/>
    <property type="match status" value="1"/>
</dbReference>
<dbReference type="SUPFAM" id="SSF53850">
    <property type="entry name" value="Periplasmic binding protein-like II"/>
    <property type="match status" value="1"/>
</dbReference>
<dbReference type="FunFam" id="1.10.10.10:FF:000001">
    <property type="entry name" value="LysR family transcriptional regulator"/>
    <property type="match status" value="1"/>
</dbReference>
<protein>
    <submittedName>
        <fullName evidence="6">Regulatory protein, LysR:LysR,substrate-binding</fullName>
    </submittedName>
</protein>
<evidence type="ECO:0000313" key="6">
    <source>
        <dbReference type="EMBL" id="CDG98256.1"/>
    </source>
</evidence>
<comment type="similarity">
    <text evidence="1">Belongs to the LysR transcriptional regulatory family.</text>
</comment>
<accession>A0A077N7S9</accession>
<gene>
    <name evidence="6" type="ORF">XBP1_2990040</name>
</gene>
<keyword evidence="2" id="KW-0805">Transcription regulation</keyword>
<reference evidence="6" key="1">
    <citation type="submission" date="2013-07" db="EMBL/GenBank/DDBJ databases">
        <title>Sub-species coevolution in mutualistic symbiosis.</title>
        <authorList>
            <person name="Murfin K."/>
            <person name="Klassen J."/>
            <person name="Lee M."/>
            <person name="Forst S."/>
            <person name="Stock P."/>
            <person name="Goodrich-Blair H."/>
        </authorList>
    </citation>
    <scope>NUCLEOTIDE SEQUENCE [LARGE SCALE GENOMIC DNA]</scope>
    <source>
        <strain evidence="6">Puntauvense</strain>
    </source>
</reference>
<dbReference type="Pfam" id="PF03466">
    <property type="entry name" value="LysR_substrate"/>
    <property type="match status" value="1"/>
</dbReference>
<dbReference type="EMBL" id="CBSW010000222">
    <property type="protein sequence ID" value="CDG98256.1"/>
    <property type="molecule type" value="Genomic_DNA"/>
</dbReference>
<dbReference type="RefSeq" id="WP_038218746.1">
    <property type="nucleotide sequence ID" value="NZ_CAWLWN010000253.1"/>
</dbReference>
<dbReference type="PRINTS" id="PR00039">
    <property type="entry name" value="HTHLYSR"/>
</dbReference>
<evidence type="ECO:0000256" key="4">
    <source>
        <dbReference type="ARBA" id="ARBA00023163"/>
    </source>
</evidence>
<dbReference type="InterPro" id="IPR036388">
    <property type="entry name" value="WH-like_DNA-bd_sf"/>
</dbReference>
<dbReference type="AlphaFoldDB" id="A0A077N7S9"/>
<dbReference type="Proteomes" id="UP000028511">
    <property type="component" value="Unassembled WGS sequence"/>
</dbReference>
<dbReference type="PANTHER" id="PTHR30537">
    <property type="entry name" value="HTH-TYPE TRANSCRIPTIONAL REGULATOR"/>
    <property type="match status" value="1"/>
</dbReference>
<evidence type="ECO:0000256" key="3">
    <source>
        <dbReference type="ARBA" id="ARBA00023125"/>
    </source>
</evidence>